<dbReference type="EMBL" id="JARK01001341">
    <property type="protein sequence ID" value="EYC30504.1"/>
    <property type="molecule type" value="Genomic_DNA"/>
</dbReference>
<evidence type="ECO:0000256" key="1">
    <source>
        <dbReference type="SAM" id="MobiDB-lite"/>
    </source>
</evidence>
<dbReference type="AlphaFoldDB" id="A0A016VSG8"/>
<keyword evidence="3" id="KW-1185">Reference proteome</keyword>
<evidence type="ECO:0000313" key="2">
    <source>
        <dbReference type="EMBL" id="EYC30504.1"/>
    </source>
</evidence>
<dbReference type="Proteomes" id="UP000024635">
    <property type="component" value="Unassembled WGS sequence"/>
</dbReference>
<organism evidence="2 3">
    <name type="scientific">Ancylostoma ceylanicum</name>
    <dbReference type="NCBI Taxonomy" id="53326"/>
    <lineage>
        <taxon>Eukaryota</taxon>
        <taxon>Metazoa</taxon>
        <taxon>Ecdysozoa</taxon>
        <taxon>Nematoda</taxon>
        <taxon>Chromadorea</taxon>
        <taxon>Rhabditida</taxon>
        <taxon>Rhabditina</taxon>
        <taxon>Rhabditomorpha</taxon>
        <taxon>Strongyloidea</taxon>
        <taxon>Ancylostomatidae</taxon>
        <taxon>Ancylostomatinae</taxon>
        <taxon>Ancylostoma</taxon>
    </lineage>
</organism>
<name>A0A016VSG8_9BILA</name>
<reference evidence="3" key="1">
    <citation type="journal article" date="2015" name="Nat. Genet.">
        <title>The genome and transcriptome of the zoonotic hookworm Ancylostoma ceylanicum identify infection-specific gene families.</title>
        <authorList>
            <person name="Schwarz E.M."/>
            <person name="Hu Y."/>
            <person name="Antoshechkin I."/>
            <person name="Miller M.M."/>
            <person name="Sternberg P.W."/>
            <person name="Aroian R.V."/>
        </authorList>
    </citation>
    <scope>NUCLEOTIDE SEQUENCE</scope>
    <source>
        <strain evidence="3">HY135</strain>
    </source>
</reference>
<proteinExistence type="predicted"/>
<comment type="caution">
    <text evidence="2">The sequence shown here is derived from an EMBL/GenBank/DDBJ whole genome shotgun (WGS) entry which is preliminary data.</text>
</comment>
<sequence length="104" mass="11670">MPEVSGPRLQGGAGDYPGSMSSLPQPDARGRLFGKTLFQRAAFLSSIRQQAAFNELPFNNEPPSTTTANHCLRHYNRSTSRHLLNKPVRRHFNPDIDKFACLLF</sequence>
<protein>
    <submittedName>
        <fullName evidence="2">Uncharacterized protein</fullName>
    </submittedName>
</protein>
<evidence type="ECO:0000313" key="3">
    <source>
        <dbReference type="Proteomes" id="UP000024635"/>
    </source>
</evidence>
<feature type="region of interest" description="Disordered" evidence="1">
    <location>
        <begin position="1"/>
        <end position="27"/>
    </location>
</feature>
<gene>
    <name evidence="2" type="primary">Acey_s0005.g2682</name>
    <name evidence="2" type="ORF">Y032_0005g2682</name>
</gene>
<accession>A0A016VSG8</accession>